<dbReference type="RefSeq" id="WP_068548759.1">
    <property type="nucleotide sequence ID" value="NZ_AP013035.1"/>
</dbReference>
<evidence type="ECO:0000313" key="2">
    <source>
        <dbReference type="EMBL" id="BAT70970.1"/>
    </source>
</evidence>
<evidence type="ECO:0000259" key="1">
    <source>
        <dbReference type="Pfam" id="PF24125"/>
    </source>
</evidence>
<dbReference type="OrthoDB" id="9809748at2"/>
<dbReference type="EMBL" id="AP013035">
    <property type="protein sequence ID" value="BAT70970.1"/>
    <property type="molecule type" value="Genomic_DNA"/>
</dbReference>
<organism evidence="2 3">
    <name type="scientific">Thermosulfidibacter takaii (strain DSM 17441 / JCM 13301 / NBRC 103674 / ABI70S6)</name>
    <dbReference type="NCBI Taxonomy" id="1298851"/>
    <lineage>
        <taxon>Bacteria</taxon>
        <taxon>Pseudomonadati</taxon>
        <taxon>Thermosulfidibacterota</taxon>
        <taxon>Thermosulfidibacteria</taxon>
        <taxon>Thermosulfidibacterales</taxon>
        <taxon>Thermosulfidibacteraceae</taxon>
    </lineage>
</organism>
<protein>
    <recommendedName>
        <fullName evidence="1">Cds6 C-terminal domain-containing protein</fullName>
    </recommendedName>
</protein>
<feature type="domain" description="Cds6 C-terminal" evidence="1">
    <location>
        <begin position="169"/>
        <end position="273"/>
    </location>
</feature>
<dbReference type="InterPro" id="IPR056203">
    <property type="entry name" value="Cds6_C"/>
</dbReference>
<reference evidence="3" key="1">
    <citation type="journal article" date="2018" name="Science">
        <title>A primordial and reversible TCA cycle in a facultatively chemolithoautotrophic thermophile.</title>
        <authorList>
            <person name="Nunoura T."/>
            <person name="Chikaraishi Y."/>
            <person name="Izaki R."/>
            <person name="Suwa T."/>
            <person name="Sato T."/>
            <person name="Harada T."/>
            <person name="Mori K."/>
            <person name="Kato Y."/>
            <person name="Miyazaki M."/>
            <person name="Shimamura S."/>
            <person name="Yanagawa K."/>
            <person name="Shuto A."/>
            <person name="Ohkouchi N."/>
            <person name="Fujita N."/>
            <person name="Takaki Y."/>
            <person name="Atomi H."/>
            <person name="Takai K."/>
        </authorList>
    </citation>
    <scope>NUCLEOTIDE SEQUENCE [LARGE SCALE GENOMIC DNA]</scope>
    <source>
        <strain evidence="3">DSM 17441 / JCM 13301 / NBRC 103674 / ABI70S6</strain>
    </source>
</reference>
<dbReference type="AlphaFoldDB" id="A0A0S3QRL7"/>
<sequence>MKKQHIIIIVLFIIALLSFLSFISKLHKAPTVFPKKAKKPWEKIKSKQANNATEKPEKTVAPVKILTASFPYLITPNRDTYITLLKERKVFHIVDGKKKKLSTRTHKIIYNRIKRYGIKDCVCHKIKGYRFLCVYNNADIKEAYIKLNSELIIVADKKENTTYPDKLLKLPYKWQTAWMNLKNDFQAYANLYHTNFKSKYGNREAWLNYRKQSLVSIKYIDVVIEDPVYVKIPSSPYFAIFFQQIYRSNVKRIDTLKALVVTQEGNDLKIIGESSL</sequence>
<evidence type="ECO:0000313" key="3">
    <source>
        <dbReference type="Proteomes" id="UP000063234"/>
    </source>
</evidence>
<dbReference type="KEGG" id="ttk:TST_0160"/>
<dbReference type="Pfam" id="PF24125">
    <property type="entry name" value="Cds6_C"/>
    <property type="match status" value="1"/>
</dbReference>
<proteinExistence type="predicted"/>
<name>A0A0S3QRL7_THET7</name>
<gene>
    <name evidence="2" type="ORF">TST_0160</name>
</gene>
<keyword evidence="3" id="KW-1185">Reference proteome</keyword>
<accession>A0A0S3QRL7</accession>
<dbReference type="Proteomes" id="UP000063234">
    <property type="component" value="Chromosome"/>
</dbReference>
<dbReference type="STRING" id="1298851.TST_0160"/>